<feature type="region of interest" description="Disordered" evidence="1">
    <location>
        <begin position="1"/>
        <end position="40"/>
    </location>
</feature>
<feature type="compositionally biased region" description="Basic residues" evidence="1">
    <location>
        <begin position="619"/>
        <end position="636"/>
    </location>
</feature>
<dbReference type="AlphaFoldDB" id="A0A6C0CZW6"/>
<evidence type="ECO:0000313" key="2">
    <source>
        <dbReference type="EMBL" id="QHT10366.1"/>
    </source>
</evidence>
<feature type="compositionally biased region" description="Low complexity" evidence="1">
    <location>
        <begin position="580"/>
        <end position="618"/>
    </location>
</feature>
<feature type="region of interest" description="Disordered" evidence="1">
    <location>
        <begin position="517"/>
        <end position="552"/>
    </location>
</feature>
<name>A0A6C0CZW6_9ZZZZ</name>
<accession>A0A6C0CZW6</accession>
<dbReference type="EMBL" id="MN739520">
    <property type="protein sequence ID" value="QHT10366.1"/>
    <property type="molecule type" value="Genomic_DNA"/>
</dbReference>
<feature type="compositionally biased region" description="Low complexity" evidence="1">
    <location>
        <begin position="529"/>
        <end position="551"/>
    </location>
</feature>
<feature type="compositionally biased region" description="Basic and acidic residues" evidence="1">
    <location>
        <begin position="1"/>
        <end position="10"/>
    </location>
</feature>
<reference evidence="2" key="1">
    <citation type="journal article" date="2020" name="Nature">
        <title>Giant virus diversity and host interactions through global metagenomics.</title>
        <authorList>
            <person name="Schulz F."/>
            <person name="Roux S."/>
            <person name="Paez-Espino D."/>
            <person name="Jungbluth S."/>
            <person name="Walsh D.A."/>
            <person name="Denef V.J."/>
            <person name="McMahon K.D."/>
            <person name="Konstantinidis K.T."/>
            <person name="Eloe-Fadrosh E.A."/>
            <person name="Kyrpides N.C."/>
            <person name="Woyke T."/>
        </authorList>
    </citation>
    <scope>NUCLEOTIDE SEQUENCE</scope>
    <source>
        <strain evidence="2">GVMAG-M-3300023174-107</strain>
    </source>
</reference>
<proteinExistence type="predicted"/>
<sequence>MPPPKVDTRSKTRRQKEKNRRRKKTLKNRKRVTFTPGQGQSFTDRFKRLFKYHSSQSGKPNAGGGSAKVKLRLRSRPNVAEGGGGAVGTAVVGPKSRRIPKPSMQAIHGVVANAYAARMPVGSEHTKGIYANTETGLGTKNFFKRTLRQMKRVRHPDHDSLPPTYSYQTRPQPIYPHEIQVDPIGLAQPTRSLHNALRPLPAASMPRGHRQNLLREALAQPIGTGLAEPDVPDWGLMYEATEARRPHVTRAMTADELRKEDEYRRVQADMRTGAPGPSMGIWAPSRVRKPENGGTAAVVANGSVSSRESTRRDGRRKLSMVEEHTFLKYYPHEQTDMLAAAKKAGPEGAPARAEIRRMINAVFSNSNLNYNSFSNGSTESYLDDHSPTSSERGFQQIMMAQMTTLTAEEVQRLRNLGLEHMIPAANASQLERQVAIGEIRDVLADFNSSIESESVHSSIHSQHSFDDPLHLSAGEILLLRRQGPEGVEHIRRATTAASAEITMDQVAEAREFLSTALRGARSRSHSRSASRSSGSRGSRRSGSSGSQSTASMLRSLQATHAPATYQSSAAYQALHAAAFPNGESQSSGSSGSSALTESSGSGPLESLGHFSSTGSRSSRSSRRSRRSRSSSTSRRS</sequence>
<feature type="region of interest" description="Disordered" evidence="1">
    <location>
        <begin position="270"/>
        <end position="292"/>
    </location>
</feature>
<evidence type="ECO:0000256" key="1">
    <source>
        <dbReference type="SAM" id="MobiDB-lite"/>
    </source>
</evidence>
<organism evidence="2">
    <name type="scientific">viral metagenome</name>
    <dbReference type="NCBI Taxonomy" id="1070528"/>
    <lineage>
        <taxon>unclassified sequences</taxon>
        <taxon>metagenomes</taxon>
        <taxon>organismal metagenomes</taxon>
    </lineage>
</organism>
<protein>
    <submittedName>
        <fullName evidence="2">Uncharacterized protein</fullName>
    </submittedName>
</protein>
<feature type="compositionally biased region" description="Basic residues" evidence="1">
    <location>
        <begin position="11"/>
        <end position="32"/>
    </location>
</feature>
<feature type="region of interest" description="Disordered" evidence="1">
    <location>
        <begin position="580"/>
        <end position="636"/>
    </location>
</feature>